<dbReference type="PANTHER" id="PTHR33991:SF1">
    <property type="entry name" value="DNA REPAIR PROTEIN RECO"/>
    <property type="match status" value="1"/>
</dbReference>
<dbReference type="GO" id="GO:0006302">
    <property type="term" value="P:double-strand break repair"/>
    <property type="evidence" value="ECO:0007669"/>
    <property type="project" value="TreeGrafter"/>
</dbReference>
<evidence type="ECO:0000256" key="4">
    <source>
        <dbReference type="ARBA" id="ARBA00023172"/>
    </source>
</evidence>
<dbReference type="GO" id="GO:0006310">
    <property type="term" value="P:DNA recombination"/>
    <property type="evidence" value="ECO:0007669"/>
    <property type="project" value="UniProtKB-UniRule"/>
</dbReference>
<dbReference type="EMBL" id="VMGN01000024">
    <property type="protein sequence ID" value="TSC93946.1"/>
    <property type="molecule type" value="Genomic_DNA"/>
</dbReference>
<dbReference type="Pfam" id="PF02565">
    <property type="entry name" value="RecO_C"/>
    <property type="match status" value="2"/>
</dbReference>
<dbReference type="Pfam" id="PF11967">
    <property type="entry name" value="RecO_N"/>
    <property type="match status" value="1"/>
</dbReference>
<evidence type="ECO:0000256" key="7">
    <source>
        <dbReference type="HAMAP-Rule" id="MF_00201"/>
    </source>
</evidence>
<dbReference type="SUPFAM" id="SSF50249">
    <property type="entry name" value="Nucleic acid-binding proteins"/>
    <property type="match status" value="1"/>
</dbReference>
<evidence type="ECO:0000256" key="5">
    <source>
        <dbReference type="ARBA" id="ARBA00023204"/>
    </source>
</evidence>
<dbReference type="InterPro" id="IPR042242">
    <property type="entry name" value="RecO_C"/>
</dbReference>
<sequence>MNIKTSGIIIKRMNYGEADRILTILTKDYGKIKAIARGSRKILAKLGGSLEPFCLVDFIFHQGKSFYIVTSASVKSHFENIHSQIDKIAKVFYIGELIDRFLPEGEKHQDIFELTKKFLEYLDLPSSSGLTRRSRVYKKGSPRSLPRTATRGGNDNHKCDSNFSLSVFSAKILEALGHKPEVVVCLHCRKKLLPEQNFWDDVEGGVICQSCHNKFGHGSEIPNDAIKTLRILFSPNFSIGKNLNIEEKLKLVVGNILENYTESTIERELKSKKFLKDIIS</sequence>
<dbReference type="Proteomes" id="UP000316495">
    <property type="component" value="Unassembled WGS sequence"/>
</dbReference>
<dbReference type="NCBIfam" id="TIGR00613">
    <property type="entry name" value="reco"/>
    <property type="match status" value="1"/>
</dbReference>
<dbReference type="InterPro" id="IPR022572">
    <property type="entry name" value="DNA_rep/recomb_RecO_N"/>
</dbReference>
<comment type="caution">
    <text evidence="9">The sequence shown here is derived from an EMBL/GenBank/DDBJ whole genome shotgun (WGS) entry which is preliminary data.</text>
</comment>
<gene>
    <name evidence="7" type="primary">recO</name>
    <name evidence="9" type="ORF">Athens101428_469</name>
</gene>
<evidence type="ECO:0000256" key="6">
    <source>
        <dbReference type="ARBA" id="ARBA00033409"/>
    </source>
</evidence>
<organism evidence="9 10">
    <name type="scientific">Candidatus Berkelbacteria bacterium Athens1014_28</name>
    <dbReference type="NCBI Taxonomy" id="2017145"/>
    <lineage>
        <taxon>Bacteria</taxon>
        <taxon>Candidatus Berkelbacteria</taxon>
    </lineage>
</organism>
<dbReference type="Gene3D" id="2.40.50.140">
    <property type="entry name" value="Nucleic acid-binding proteins"/>
    <property type="match status" value="1"/>
</dbReference>
<comment type="function">
    <text evidence="7">Involved in DNA repair and RecF pathway recombination.</text>
</comment>
<dbReference type="AlphaFoldDB" id="A0A554LM37"/>
<evidence type="ECO:0000313" key="9">
    <source>
        <dbReference type="EMBL" id="TSC93946.1"/>
    </source>
</evidence>
<accession>A0A554LM37</accession>
<evidence type="ECO:0000256" key="3">
    <source>
        <dbReference type="ARBA" id="ARBA00022763"/>
    </source>
</evidence>
<evidence type="ECO:0000256" key="2">
    <source>
        <dbReference type="ARBA" id="ARBA00021310"/>
    </source>
</evidence>
<evidence type="ECO:0000259" key="8">
    <source>
        <dbReference type="Pfam" id="PF11967"/>
    </source>
</evidence>
<dbReference type="InterPro" id="IPR037278">
    <property type="entry name" value="ARFGAP/RecO"/>
</dbReference>
<feature type="domain" description="DNA replication/recombination mediator RecO N-terminal" evidence="8">
    <location>
        <begin position="1"/>
        <end position="76"/>
    </location>
</feature>
<evidence type="ECO:0000313" key="10">
    <source>
        <dbReference type="Proteomes" id="UP000316495"/>
    </source>
</evidence>
<dbReference type="SUPFAM" id="SSF57863">
    <property type="entry name" value="ArfGap/RecO-like zinc finger"/>
    <property type="match status" value="2"/>
</dbReference>
<protein>
    <recommendedName>
        <fullName evidence="2 7">DNA repair protein RecO</fullName>
    </recommendedName>
    <alternativeName>
        <fullName evidence="6 7">Recombination protein O</fullName>
    </alternativeName>
</protein>
<dbReference type="Gene3D" id="1.20.1440.120">
    <property type="entry name" value="Recombination protein O, C-terminal domain"/>
    <property type="match status" value="1"/>
</dbReference>
<name>A0A554LM37_9BACT</name>
<dbReference type="HAMAP" id="MF_00201">
    <property type="entry name" value="RecO"/>
    <property type="match status" value="1"/>
</dbReference>
<proteinExistence type="inferred from homology"/>
<reference evidence="9 10" key="1">
    <citation type="submission" date="2017-07" db="EMBL/GenBank/DDBJ databases">
        <title>Mechanisms for carbon and nitrogen cycling indicate functional differentiation within the Candidate Phyla Radiation.</title>
        <authorList>
            <person name="Danczak R.E."/>
            <person name="Johnston M.D."/>
            <person name="Kenah C."/>
            <person name="Slattery M."/>
            <person name="Wrighton K.C."/>
            <person name="Wilkins M.J."/>
        </authorList>
    </citation>
    <scope>NUCLEOTIDE SEQUENCE [LARGE SCALE GENOMIC DNA]</scope>
    <source>
        <strain evidence="9">Athens1014_28</strain>
    </source>
</reference>
<keyword evidence="3 7" id="KW-0227">DNA damage</keyword>
<dbReference type="InterPro" id="IPR012340">
    <property type="entry name" value="NA-bd_OB-fold"/>
</dbReference>
<dbReference type="GO" id="GO:0043590">
    <property type="term" value="C:bacterial nucleoid"/>
    <property type="evidence" value="ECO:0007669"/>
    <property type="project" value="TreeGrafter"/>
</dbReference>
<dbReference type="PANTHER" id="PTHR33991">
    <property type="entry name" value="DNA REPAIR PROTEIN RECO"/>
    <property type="match status" value="1"/>
</dbReference>
<evidence type="ECO:0000256" key="1">
    <source>
        <dbReference type="ARBA" id="ARBA00007452"/>
    </source>
</evidence>
<keyword evidence="5 7" id="KW-0234">DNA repair</keyword>
<keyword evidence="4 7" id="KW-0233">DNA recombination</keyword>
<dbReference type="InterPro" id="IPR003717">
    <property type="entry name" value="RecO"/>
</dbReference>
<comment type="similarity">
    <text evidence="1 7">Belongs to the RecO family.</text>
</comment>